<name>A0A2P6VFA0_9CHLO</name>
<dbReference type="STRING" id="554055.A0A2P6VFA0"/>
<sequence length="538" mass="60979">MAAVATQPAPAEDDKELRAQVRAQLHRVKHDRHNLTALEGGSNTLVSMVEKSNELVRNVTRPRDQAIDAEAFCDLTDAGLELVMRMRQGGAAHSAGDFLRRLRARYVEDGLEAADGAADPEAFNWAGLGQSASVTALFRTAPVSHHMLGPLDAAPRQKRQVQCQAKRKLPTGEAVRPEEVEVVEDENKQETDRNMEDMWGVLARHGGRLSVLDLVMNCQSFAQTVENMFTLSFLVRDGKVSLEPNEEEGMIVRAQVKGKVEPKERPKDEKEREQFVIPLDIDTWEMWKEAFDESKPPLMKHRKEWRQAAAAAAAERQQQEQAQQEQAQHQQEQPEPEDQNGEDEEPHGQQQKKRRKTPAQRQQEEQQEEEEQEEDDPQPPLQMQKGRRQARKQQQQQQEQQAEEEEEPEEEQPPAAKRRPSRGQPQREPLQQQQVQQQAAPRQQQQVRVKPAPSSAPRARRSPSQQAQQQVKQEPAAQWQRQQQAQQQEEEVIVISSSSAEIVIDDSSDAEFASPAASLPCTSQGTQATGRRPMRGKR</sequence>
<comment type="subunit">
    <text evidence="7">Component of the SMC5-SMC6 complex.</text>
</comment>
<evidence type="ECO:0000313" key="10">
    <source>
        <dbReference type="EMBL" id="PSC72758.1"/>
    </source>
</evidence>
<feature type="compositionally biased region" description="Acidic residues" evidence="8">
    <location>
        <begin position="401"/>
        <end position="412"/>
    </location>
</feature>
<protein>
    <recommendedName>
        <fullName evidence="7">Non-structural maintenance of chromosomes element 4</fullName>
    </recommendedName>
</protein>
<evidence type="ECO:0000256" key="4">
    <source>
        <dbReference type="ARBA" id="ARBA00023172"/>
    </source>
</evidence>
<feature type="compositionally biased region" description="Acidic residues" evidence="8">
    <location>
        <begin position="365"/>
        <end position="377"/>
    </location>
</feature>
<evidence type="ECO:0000256" key="6">
    <source>
        <dbReference type="ARBA" id="ARBA00023242"/>
    </source>
</evidence>
<keyword evidence="4 7" id="KW-0233">DNA recombination</keyword>
<comment type="subcellular location">
    <subcellularLocation>
        <location evidence="1 7">Nucleus</location>
    </subcellularLocation>
</comment>
<keyword evidence="3 7" id="KW-0227">DNA damage</keyword>
<gene>
    <name evidence="10" type="ORF">C2E20_3847</name>
</gene>
<feature type="compositionally biased region" description="Polar residues" evidence="8">
    <location>
        <begin position="520"/>
        <end position="529"/>
    </location>
</feature>
<evidence type="ECO:0000256" key="1">
    <source>
        <dbReference type="ARBA" id="ARBA00004123"/>
    </source>
</evidence>
<feature type="compositionally biased region" description="Low complexity" evidence="8">
    <location>
        <begin position="307"/>
        <end position="333"/>
    </location>
</feature>
<dbReference type="OrthoDB" id="361242at2759"/>
<comment type="caution">
    <text evidence="10">The sequence shown here is derived from an EMBL/GenBank/DDBJ whole genome shotgun (WGS) entry which is preliminary data.</text>
</comment>
<comment type="function">
    <text evidence="7">Component of the SMC5-SMC6 complex, that promotes sister chromatid alignment after DNA damage and facilitates double-stranded DNA breaks (DSBs) repair via homologous recombination between sister chromatids.</text>
</comment>
<evidence type="ECO:0000259" key="9">
    <source>
        <dbReference type="Pfam" id="PF08743"/>
    </source>
</evidence>
<keyword evidence="5 7" id="KW-0234">DNA repair</keyword>
<dbReference type="InterPro" id="IPR014854">
    <property type="entry name" value="Nse4_C"/>
</dbReference>
<reference evidence="10 11" key="1">
    <citation type="journal article" date="2018" name="Plant J.">
        <title>Genome sequences of Chlorella sorokiniana UTEX 1602 and Micractinium conductrix SAG 241.80: implications to maltose excretion by a green alga.</title>
        <authorList>
            <person name="Arriola M.B."/>
            <person name="Velmurugan N."/>
            <person name="Zhang Y."/>
            <person name="Plunkett M.H."/>
            <person name="Hondzo H."/>
            <person name="Barney B.M."/>
        </authorList>
    </citation>
    <scope>NUCLEOTIDE SEQUENCE [LARGE SCALE GENOMIC DNA]</scope>
    <source>
        <strain evidence="10 11">SAG 241.80</strain>
    </source>
</reference>
<keyword evidence="11" id="KW-1185">Reference proteome</keyword>
<keyword evidence="6 7" id="KW-0539">Nucleus</keyword>
<evidence type="ECO:0000256" key="8">
    <source>
        <dbReference type="SAM" id="MobiDB-lite"/>
    </source>
</evidence>
<dbReference type="GO" id="GO:0030915">
    <property type="term" value="C:Smc5-Smc6 complex"/>
    <property type="evidence" value="ECO:0007669"/>
    <property type="project" value="UniProtKB-UniRule"/>
</dbReference>
<evidence type="ECO:0000256" key="5">
    <source>
        <dbReference type="ARBA" id="ARBA00023204"/>
    </source>
</evidence>
<dbReference type="Proteomes" id="UP000239649">
    <property type="component" value="Unassembled WGS sequence"/>
</dbReference>
<comment type="similarity">
    <text evidence="2 7">Belongs to the NSE4 family.</text>
</comment>
<dbReference type="GO" id="GO:0006310">
    <property type="term" value="P:DNA recombination"/>
    <property type="evidence" value="ECO:0007669"/>
    <property type="project" value="UniProtKB-UniRule"/>
</dbReference>
<proteinExistence type="inferred from homology"/>
<dbReference type="PANTHER" id="PTHR16140:SF0">
    <property type="entry name" value="NON-STRUCTURAL MAINTENANCE OF CHROMOSOMES ELEMENT 4"/>
    <property type="match status" value="1"/>
</dbReference>
<organism evidence="10 11">
    <name type="scientific">Micractinium conductrix</name>
    <dbReference type="NCBI Taxonomy" id="554055"/>
    <lineage>
        <taxon>Eukaryota</taxon>
        <taxon>Viridiplantae</taxon>
        <taxon>Chlorophyta</taxon>
        <taxon>core chlorophytes</taxon>
        <taxon>Trebouxiophyceae</taxon>
        <taxon>Chlorellales</taxon>
        <taxon>Chlorellaceae</taxon>
        <taxon>Chlorella clade</taxon>
        <taxon>Micractinium</taxon>
    </lineage>
</organism>
<feature type="region of interest" description="Disordered" evidence="8">
    <location>
        <begin position="506"/>
        <end position="538"/>
    </location>
</feature>
<feature type="domain" description="Non-structural maintenance of chromosome element 4 C-terminal" evidence="9">
    <location>
        <begin position="209"/>
        <end position="296"/>
    </location>
</feature>
<evidence type="ECO:0000313" key="11">
    <source>
        <dbReference type="Proteomes" id="UP000239649"/>
    </source>
</evidence>
<accession>A0A2P6VFA0</accession>
<dbReference type="EMBL" id="LHPF02000009">
    <property type="protein sequence ID" value="PSC72758.1"/>
    <property type="molecule type" value="Genomic_DNA"/>
</dbReference>
<dbReference type="AlphaFoldDB" id="A0A2P6VFA0"/>
<feature type="compositionally biased region" description="Acidic residues" evidence="8">
    <location>
        <begin position="334"/>
        <end position="345"/>
    </location>
</feature>
<evidence type="ECO:0000256" key="7">
    <source>
        <dbReference type="RuleBase" id="RU365071"/>
    </source>
</evidence>
<dbReference type="GO" id="GO:0005634">
    <property type="term" value="C:nucleus"/>
    <property type="evidence" value="ECO:0007669"/>
    <property type="project" value="UniProtKB-SubCell"/>
</dbReference>
<evidence type="ECO:0000256" key="3">
    <source>
        <dbReference type="ARBA" id="ARBA00022763"/>
    </source>
</evidence>
<dbReference type="GO" id="GO:0006281">
    <property type="term" value="P:DNA repair"/>
    <property type="evidence" value="ECO:0007669"/>
    <property type="project" value="UniProtKB-UniRule"/>
</dbReference>
<dbReference type="PANTHER" id="PTHR16140">
    <property type="entry name" value="NON-STRUCTURAL MAINTENANCE OF CHROMOSOMES ELEMENT 4"/>
    <property type="match status" value="1"/>
</dbReference>
<evidence type="ECO:0000256" key="2">
    <source>
        <dbReference type="ARBA" id="ARBA00008997"/>
    </source>
</evidence>
<feature type="compositionally biased region" description="Low complexity" evidence="8">
    <location>
        <begin position="424"/>
        <end position="492"/>
    </location>
</feature>
<dbReference type="InterPro" id="IPR027786">
    <property type="entry name" value="Nse4/EID"/>
</dbReference>
<dbReference type="Pfam" id="PF08743">
    <property type="entry name" value="Nse4_C"/>
    <property type="match status" value="1"/>
</dbReference>
<feature type="region of interest" description="Disordered" evidence="8">
    <location>
        <begin position="302"/>
        <end position="492"/>
    </location>
</feature>